<dbReference type="PANTHER" id="PTHR45673">
    <property type="entry name" value="SERINE/THREONINE-PROTEIN PHOSPHATASE 2B CATALYTIC SUBUNIT 1-RELATED"/>
    <property type="match status" value="1"/>
</dbReference>
<evidence type="ECO:0000313" key="3">
    <source>
        <dbReference type="EMBL" id="KAH3660375.1"/>
    </source>
</evidence>
<reference evidence="3" key="1">
    <citation type="journal article" date="2021" name="Open Biol.">
        <title>Shared evolutionary footprints suggest mitochondrial oxidative damage underlies multiple complex I losses in fungi.</title>
        <authorList>
            <person name="Schikora-Tamarit M.A."/>
            <person name="Marcet-Houben M."/>
            <person name="Nosek J."/>
            <person name="Gabaldon T."/>
        </authorList>
    </citation>
    <scope>NUCLEOTIDE SEQUENCE</scope>
    <source>
        <strain evidence="3">CBS6075</strain>
    </source>
</reference>
<dbReference type="SUPFAM" id="SSF56300">
    <property type="entry name" value="Metallo-dependent phosphatases"/>
    <property type="match status" value="1"/>
</dbReference>
<dbReference type="GO" id="GO:0033192">
    <property type="term" value="F:calmodulin-dependent protein phosphatase activity"/>
    <property type="evidence" value="ECO:0007669"/>
    <property type="project" value="InterPro"/>
</dbReference>
<accession>A0A9P8NVB6</accession>
<dbReference type="Pfam" id="PF00149">
    <property type="entry name" value="Metallophos"/>
    <property type="match status" value="1"/>
</dbReference>
<dbReference type="EMBL" id="JAEUBE010000504">
    <property type="protein sequence ID" value="KAH3660375.1"/>
    <property type="molecule type" value="Genomic_DNA"/>
</dbReference>
<keyword evidence="1" id="KW-0378">Hydrolase</keyword>
<dbReference type="PRINTS" id="PR00114">
    <property type="entry name" value="STPHPHTASE"/>
</dbReference>
<dbReference type="InterPro" id="IPR004843">
    <property type="entry name" value="Calcineurin-like_PHP"/>
</dbReference>
<dbReference type="GeneID" id="70238925"/>
<dbReference type="Gene3D" id="3.60.21.10">
    <property type="match status" value="1"/>
</dbReference>
<protein>
    <recommendedName>
        <fullName evidence="1">Serine/threonine-protein phosphatase</fullName>
        <ecNumber evidence="1">3.1.3.16</ecNumber>
    </recommendedName>
</protein>
<dbReference type="InterPro" id="IPR043360">
    <property type="entry name" value="PP2B"/>
</dbReference>
<dbReference type="InterPro" id="IPR029052">
    <property type="entry name" value="Metallo-depent_PP-like"/>
</dbReference>
<evidence type="ECO:0000259" key="2">
    <source>
        <dbReference type="PROSITE" id="PS00125"/>
    </source>
</evidence>
<evidence type="ECO:0000313" key="4">
    <source>
        <dbReference type="Proteomes" id="UP000769157"/>
    </source>
</evidence>
<keyword evidence="4" id="KW-1185">Reference proteome</keyword>
<sequence length="509" mass="58240">MDTSEDQPRIGIQRLDSGSQLENVIRQARNRQVVPAGDPSIYIDESGRKLSTKERIVTEVEPPIRTRPPDSSVFLANGLPDYRFLRQHFRREGRLHDHQVVRILRMASEAFSIEPNLLRVGAPVTVCGDIHGQFYDLCKLFEICQDPDQTAYLFLGDYVDRGSYSLECLLLLYAMKLNHRTTFYMIRGNHESERMTEYFTFKEECLQKHGAKVYQEALESFKTLPLAAIMNGQFFCVHGGISKHLRKVQDLESINRFVVDFPSSGLFCDLMWADPSNDYDEVLNEPDFVENYERGCSYMFSYNAVNRFLQDNGLLCLIRAHQAQDSGYRMYRKTKSQQFPSMMTLFSAPNYCGTYGNKAAVLRYDTKLMNIRQFGSQLEPYRLPNGLGAFTWSIPFVAERTADILLHLLNICSEEELSSEEPQAAEEQESSPVDYAALRKKILAIGRVSRMFNMLREEAQKVEQLRTLSGGAALPKGVLLNGPEELDRTLTSFEHVRLADLHNEAMPPK</sequence>
<dbReference type="Proteomes" id="UP000769157">
    <property type="component" value="Unassembled WGS sequence"/>
</dbReference>
<gene>
    <name evidence="3" type="ORF">OGAPHI_006961</name>
</gene>
<dbReference type="OrthoDB" id="5593063at2759"/>
<dbReference type="RefSeq" id="XP_046058078.1">
    <property type="nucleotide sequence ID" value="XM_046208304.1"/>
</dbReference>
<proteinExistence type="inferred from homology"/>
<dbReference type="EC" id="3.1.3.16" evidence="1"/>
<dbReference type="SMART" id="SM00156">
    <property type="entry name" value="PP2Ac"/>
    <property type="match status" value="1"/>
</dbReference>
<dbReference type="GO" id="GO:0097720">
    <property type="term" value="P:calcineurin-mediated signaling"/>
    <property type="evidence" value="ECO:0007669"/>
    <property type="project" value="InterPro"/>
</dbReference>
<dbReference type="PROSITE" id="PS00125">
    <property type="entry name" value="SER_THR_PHOSPHATASE"/>
    <property type="match status" value="1"/>
</dbReference>
<comment type="caution">
    <text evidence="3">The sequence shown here is derived from an EMBL/GenBank/DDBJ whole genome shotgun (WGS) entry which is preliminary data.</text>
</comment>
<evidence type="ECO:0000256" key="1">
    <source>
        <dbReference type="RuleBase" id="RU004273"/>
    </source>
</evidence>
<name>A0A9P8NVB6_9ASCO</name>
<dbReference type="InterPro" id="IPR006186">
    <property type="entry name" value="Ser/Thr-sp_prot-phosphatase"/>
</dbReference>
<comment type="similarity">
    <text evidence="1">Belongs to the PPP phosphatase family.</text>
</comment>
<dbReference type="AlphaFoldDB" id="A0A9P8NVB6"/>
<comment type="catalytic activity">
    <reaction evidence="1">
        <text>O-phospho-L-threonyl-[protein] + H2O = L-threonyl-[protein] + phosphate</text>
        <dbReference type="Rhea" id="RHEA:47004"/>
        <dbReference type="Rhea" id="RHEA-COMP:11060"/>
        <dbReference type="Rhea" id="RHEA-COMP:11605"/>
        <dbReference type="ChEBI" id="CHEBI:15377"/>
        <dbReference type="ChEBI" id="CHEBI:30013"/>
        <dbReference type="ChEBI" id="CHEBI:43474"/>
        <dbReference type="ChEBI" id="CHEBI:61977"/>
        <dbReference type="EC" id="3.1.3.16"/>
    </reaction>
</comment>
<reference evidence="3" key="2">
    <citation type="submission" date="2021-01" db="EMBL/GenBank/DDBJ databases">
        <authorList>
            <person name="Schikora-Tamarit M.A."/>
        </authorList>
    </citation>
    <scope>NUCLEOTIDE SEQUENCE</scope>
    <source>
        <strain evidence="3">CBS6075</strain>
    </source>
</reference>
<organism evidence="3 4">
    <name type="scientific">Ogataea philodendri</name>
    <dbReference type="NCBI Taxonomy" id="1378263"/>
    <lineage>
        <taxon>Eukaryota</taxon>
        <taxon>Fungi</taxon>
        <taxon>Dikarya</taxon>
        <taxon>Ascomycota</taxon>
        <taxon>Saccharomycotina</taxon>
        <taxon>Pichiomycetes</taxon>
        <taxon>Pichiales</taxon>
        <taxon>Pichiaceae</taxon>
        <taxon>Ogataea</taxon>
    </lineage>
</organism>
<feature type="domain" description="Serine/threonine specific protein phosphatases" evidence="2">
    <location>
        <begin position="186"/>
        <end position="191"/>
    </location>
</feature>